<keyword evidence="2" id="KW-1185">Reference proteome</keyword>
<dbReference type="AlphaFoldDB" id="A0AAD6FNT7"/>
<protein>
    <submittedName>
        <fullName evidence="1">Uncharacterized protein</fullName>
    </submittedName>
</protein>
<feature type="non-terminal residue" evidence="1">
    <location>
        <position position="1"/>
    </location>
</feature>
<name>A0AAD6FNT7_9TELE</name>
<evidence type="ECO:0000313" key="1">
    <source>
        <dbReference type="EMBL" id="KAJ4942248.1"/>
    </source>
</evidence>
<feature type="non-terminal residue" evidence="1">
    <location>
        <position position="62"/>
    </location>
</feature>
<evidence type="ECO:0000313" key="2">
    <source>
        <dbReference type="Proteomes" id="UP001219934"/>
    </source>
</evidence>
<accession>A0AAD6FNT7</accession>
<dbReference type="EMBL" id="JAPTMU010000006">
    <property type="protein sequence ID" value="KAJ4942248.1"/>
    <property type="molecule type" value="Genomic_DNA"/>
</dbReference>
<sequence length="62" mass="6477">PPLPGSLAIWPYWAPTVEQHGTGSCGGQSPPYPQAASTFAEVLSTHLASLPNRCVRPLPPGL</sequence>
<comment type="caution">
    <text evidence="1">The sequence shown here is derived from an EMBL/GenBank/DDBJ whole genome shotgun (WGS) entry which is preliminary data.</text>
</comment>
<gene>
    <name evidence="1" type="ORF">JOQ06_012114</name>
</gene>
<organism evidence="1 2">
    <name type="scientific">Pogonophryne albipinna</name>
    <dbReference type="NCBI Taxonomy" id="1090488"/>
    <lineage>
        <taxon>Eukaryota</taxon>
        <taxon>Metazoa</taxon>
        <taxon>Chordata</taxon>
        <taxon>Craniata</taxon>
        <taxon>Vertebrata</taxon>
        <taxon>Euteleostomi</taxon>
        <taxon>Actinopterygii</taxon>
        <taxon>Neopterygii</taxon>
        <taxon>Teleostei</taxon>
        <taxon>Neoteleostei</taxon>
        <taxon>Acanthomorphata</taxon>
        <taxon>Eupercaria</taxon>
        <taxon>Perciformes</taxon>
        <taxon>Notothenioidei</taxon>
        <taxon>Pogonophryne</taxon>
    </lineage>
</organism>
<dbReference type="Proteomes" id="UP001219934">
    <property type="component" value="Unassembled WGS sequence"/>
</dbReference>
<proteinExistence type="predicted"/>
<reference evidence="1" key="1">
    <citation type="submission" date="2022-11" db="EMBL/GenBank/DDBJ databases">
        <title>Chromosome-level genome of Pogonophryne albipinna.</title>
        <authorList>
            <person name="Jo E."/>
        </authorList>
    </citation>
    <scope>NUCLEOTIDE SEQUENCE</scope>
    <source>
        <strain evidence="1">SGF0006</strain>
        <tissue evidence="1">Muscle</tissue>
    </source>
</reference>